<evidence type="ECO:0000259" key="2">
    <source>
        <dbReference type="Pfam" id="PF12802"/>
    </source>
</evidence>
<name>A0A523RY37_UNCAE</name>
<organism evidence="3 4">
    <name type="scientific">Aerophobetes bacterium</name>
    <dbReference type="NCBI Taxonomy" id="2030807"/>
    <lineage>
        <taxon>Bacteria</taxon>
        <taxon>Candidatus Aerophobota</taxon>
    </lineage>
</organism>
<dbReference type="EMBL" id="SOKJ01000210">
    <property type="protein sequence ID" value="TET10672.1"/>
    <property type="molecule type" value="Genomic_DNA"/>
</dbReference>
<gene>
    <name evidence="3" type="ORF">E3J84_03705</name>
</gene>
<feature type="domain" description="HTH marR-type" evidence="2">
    <location>
        <begin position="19"/>
        <end position="60"/>
    </location>
</feature>
<evidence type="ECO:0000313" key="4">
    <source>
        <dbReference type="Proteomes" id="UP000316360"/>
    </source>
</evidence>
<feature type="non-terminal residue" evidence="3">
    <location>
        <position position="209"/>
    </location>
</feature>
<dbReference type="InterPro" id="IPR000835">
    <property type="entry name" value="HTH_MarR-typ"/>
</dbReference>
<comment type="caution">
    <text evidence="3">The sequence shown here is derived from an EMBL/GenBank/DDBJ whole genome shotgun (WGS) entry which is preliminary data.</text>
</comment>
<dbReference type="Gene3D" id="1.10.10.10">
    <property type="entry name" value="Winged helix-like DNA-binding domain superfamily/Winged helix DNA-binding domain"/>
    <property type="match status" value="1"/>
</dbReference>
<dbReference type="AlphaFoldDB" id="A0A523RY37"/>
<dbReference type="InterPro" id="IPR036390">
    <property type="entry name" value="WH_DNA-bd_sf"/>
</dbReference>
<dbReference type="SUPFAM" id="SSF53067">
    <property type="entry name" value="Actin-like ATPase domain"/>
    <property type="match status" value="1"/>
</dbReference>
<dbReference type="SUPFAM" id="SSF46785">
    <property type="entry name" value="Winged helix' DNA-binding domain"/>
    <property type="match status" value="1"/>
</dbReference>
<reference evidence="3 4" key="1">
    <citation type="submission" date="2019-03" db="EMBL/GenBank/DDBJ databases">
        <title>Metabolic potential of uncultured bacteria and archaea associated with petroleum seepage in deep-sea sediments.</title>
        <authorList>
            <person name="Dong X."/>
            <person name="Hubert C."/>
        </authorList>
    </citation>
    <scope>NUCLEOTIDE SEQUENCE [LARGE SCALE GENOMIC DNA]</scope>
    <source>
        <strain evidence="3">E44_bin7</strain>
    </source>
</reference>
<dbReference type="Pfam" id="PF12802">
    <property type="entry name" value="MarR_2"/>
    <property type="match status" value="1"/>
</dbReference>
<dbReference type="GO" id="GO:0003700">
    <property type="term" value="F:DNA-binding transcription factor activity"/>
    <property type="evidence" value="ECO:0007669"/>
    <property type="project" value="InterPro"/>
</dbReference>
<sequence length="209" mass="22828">MHSKTGSLKLVQEINRSVVLNLIKDRGPLSRADISKITKLTRSTISSIVSYLIKKNLVKETGLSSSGVGRKGILLKLNPKAYYVVGVDLGTLNTIAVVVDLEGKIMERIEHPTNAKQSKNEVIQRLKAVIHEVITASNINIQKIAGIGLAVPGLVNSKKGIMLITPNFGWRDTPIGEILKKEFHTPIFIDNNNNAMALGEAEFGIARRV</sequence>
<dbReference type="Proteomes" id="UP000316360">
    <property type="component" value="Unassembled WGS sequence"/>
</dbReference>
<evidence type="ECO:0000256" key="1">
    <source>
        <dbReference type="ARBA" id="ARBA00006479"/>
    </source>
</evidence>
<protein>
    <submittedName>
        <fullName evidence="3">ROK family transcriptional regulator</fullName>
    </submittedName>
</protein>
<dbReference type="PANTHER" id="PTHR18964">
    <property type="entry name" value="ROK (REPRESSOR, ORF, KINASE) FAMILY"/>
    <property type="match status" value="1"/>
</dbReference>
<dbReference type="PANTHER" id="PTHR18964:SF149">
    <property type="entry name" value="BIFUNCTIONAL UDP-N-ACETYLGLUCOSAMINE 2-EPIMERASE_N-ACETYLMANNOSAMINE KINASE"/>
    <property type="match status" value="1"/>
</dbReference>
<dbReference type="InterPro" id="IPR043129">
    <property type="entry name" value="ATPase_NBD"/>
</dbReference>
<dbReference type="InterPro" id="IPR000600">
    <property type="entry name" value="ROK"/>
</dbReference>
<dbReference type="Pfam" id="PF00480">
    <property type="entry name" value="ROK"/>
    <property type="match status" value="1"/>
</dbReference>
<comment type="similarity">
    <text evidence="1">Belongs to the ROK (NagC/XylR) family.</text>
</comment>
<proteinExistence type="inferred from homology"/>
<evidence type="ECO:0000313" key="3">
    <source>
        <dbReference type="EMBL" id="TET10672.1"/>
    </source>
</evidence>
<dbReference type="Gene3D" id="3.30.420.40">
    <property type="match status" value="1"/>
</dbReference>
<accession>A0A523RY37</accession>
<dbReference type="InterPro" id="IPR036388">
    <property type="entry name" value="WH-like_DNA-bd_sf"/>
</dbReference>